<accession>A0A1I5IWX3</accession>
<evidence type="ECO:0000313" key="3">
    <source>
        <dbReference type="Proteomes" id="UP000199564"/>
    </source>
</evidence>
<reference evidence="3" key="1">
    <citation type="submission" date="2016-10" db="EMBL/GenBank/DDBJ databases">
        <authorList>
            <person name="Varghese N."/>
            <person name="Submissions S."/>
        </authorList>
    </citation>
    <scope>NUCLEOTIDE SEQUENCE [LARGE SCALE GENOMIC DNA]</scope>
    <source>
        <strain evidence="3">DSM 15282</strain>
    </source>
</reference>
<name>A0A1I5IWX3_9BACT</name>
<dbReference type="EMBL" id="FOVW01000010">
    <property type="protein sequence ID" value="SFO64651.1"/>
    <property type="molecule type" value="Genomic_DNA"/>
</dbReference>
<sequence length="173" mass="19935">MTKLLDFVGKKNHLIVLFALVILFNILLSFFMPKDQALDLKFAYTFGEAYQSIETMDLETRQIYRLGVWTLDFPYMILYSLAFYGLLFKIWGNRGFIKLPFLIALMDLGENLLVIKILNSFPDVNKSMAIFASVFTTSKWILVGVLMLFILGGLFKILHSKALSKEEREEVKA</sequence>
<feature type="transmembrane region" description="Helical" evidence="1">
    <location>
        <begin position="12"/>
        <end position="32"/>
    </location>
</feature>
<keyword evidence="1" id="KW-0812">Transmembrane</keyword>
<proteinExistence type="predicted"/>
<dbReference type="AlphaFoldDB" id="A0A1I5IWX3"/>
<evidence type="ECO:0000313" key="2">
    <source>
        <dbReference type="EMBL" id="SFO64651.1"/>
    </source>
</evidence>
<keyword evidence="3" id="KW-1185">Reference proteome</keyword>
<feature type="transmembrane region" description="Helical" evidence="1">
    <location>
        <begin position="99"/>
        <end position="118"/>
    </location>
</feature>
<gene>
    <name evidence="2" type="ORF">SAMN04488519_11070</name>
</gene>
<organism evidence="2 3">
    <name type="scientific">Algoriphagus ornithinivorans</name>
    <dbReference type="NCBI Taxonomy" id="226506"/>
    <lineage>
        <taxon>Bacteria</taxon>
        <taxon>Pseudomonadati</taxon>
        <taxon>Bacteroidota</taxon>
        <taxon>Cytophagia</taxon>
        <taxon>Cytophagales</taxon>
        <taxon>Cyclobacteriaceae</taxon>
        <taxon>Algoriphagus</taxon>
    </lineage>
</organism>
<feature type="transmembrane region" description="Helical" evidence="1">
    <location>
        <begin position="138"/>
        <end position="158"/>
    </location>
</feature>
<keyword evidence="1" id="KW-1133">Transmembrane helix</keyword>
<keyword evidence="1" id="KW-0472">Membrane</keyword>
<dbReference type="Proteomes" id="UP000199564">
    <property type="component" value="Unassembled WGS sequence"/>
</dbReference>
<dbReference type="RefSeq" id="WP_091655188.1">
    <property type="nucleotide sequence ID" value="NZ_FOVW01000010.1"/>
</dbReference>
<evidence type="ECO:0000256" key="1">
    <source>
        <dbReference type="SAM" id="Phobius"/>
    </source>
</evidence>
<dbReference type="STRING" id="226506.SAMN04488519_11070"/>
<protein>
    <submittedName>
        <fullName evidence="2">Uncharacterized protein</fullName>
    </submittedName>
</protein>
<feature type="transmembrane region" description="Helical" evidence="1">
    <location>
        <begin position="66"/>
        <end position="87"/>
    </location>
</feature>